<name>A0A2A7MGC4_9CLOT</name>
<keyword evidence="1" id="KW-0472">Membrane</keyword>
<evidence type="ECO:0000256" key="1">
    <source>
        <dbReference type="SAM" id="Phobius"/>
    </source>
</evidence>
<keyword evidence="3" id="KW-1185">Reference proteome</keyword>
<dbReference type="Proteomes" id="UP000220840">
    <property type="component" value="Unassembled WGS sequence"/>
</dbReference>
<keyword evidence="1" id="KW-0812">Transmembrane</keyword>
<protein>
    <recommendedName>
        <fullName evidence="4">Type II secretion system protein</fullName>
    </recommendedName>
</protein>
<evidence type="ECO:0000313" key="2">
    <source>
        <dbReference type="EMBL" id="PEG30774.1"/>
    </source>
</evidence>
<feature type="transmembrane region" description="Helical" evidence="1">
    <location>
        <begin position="7"/>
        <end position="30"/>
    </location>
</feature>
<sequence length="143" mass="16839">MKKDGSVLIEVIASVCIITIVITAFMQAYVSSINNLKSRMLEEELNMCIYNLSNEIKYNLSYDEIEEMLNDKNEVSFKYDEDFSRRLMQYNIDDLEIGDDIKIVMRNCSNDKAEFQIEACISADEHKIEKKYAFNKSWWMDEI</sequence>
<accession>A0A2A7MGC4</accession>
<dbReference type="OrthoDB" id="1933953at2"/>
<organism evidence="2 3">
    <name type="scientific">Clostridium neonatale</name>
    <dbReference type="NCBI Taxonomy" id="137838"/>
    <lineage>
        <taxon>Bacteria</taxon>
        <taxon>Bacillati</taxon>
        <taxon>Bacillota</taxon>
        <taxon>Clostridia</taxon>
        <taxon>Eubacteriales</taxon>
        <taxon>Clostridiaceae</taxon>
        <taxon>Clostridium</taxon>
    </lineage>
</organism>
<gene>
    <name evidence="2" type="ORF">CQ394_03375</name>
</gene>
<reference evidence="2 3" key="1">
    <citation type="submission" date="2017-10" db="EMBL/GenBank/DDBJ databases">
        <title>Effective Description of Clostridium neonatale sp. nov. linked to necrotizing enterocolitis in neonates and a clarification of species assignable to the genus Clostridium (Prazmowski 1880) emend. Lawson and Rainey 2016.</title>
        <authorList>
            <person name="Bernard K."/>
            <person name="Burdz T."/>
            <person name="Wiebe D."/>
            <person name="Balcewich B."/>
            <person name="Alfa M."/>
            <person name="Bernier A.-M."/>
        </authorList>
    </citation>
    <scope>NUCLEOTIDE SEQUENCE [LARGE SCALE GENOMIC DNA]</scope>
    <source>
        <strain evidence="2 3">LCDC99A005</strain>
    </source>
</reference>
<proteinExistence type="predicted"/>
<dbReference type="AlphaFoldDB" id="A0A2A7MGC4"/>
<dbReference type="RefSeq" id="WP_058294941.1">
    <property type="nucleotide sequence ID" value="NZ_CAKJVF010000031.1"/>
</dbReference>
<comment type="caution">
    <text evidence="2">The sequence shown here is derived from an EMBL/GenBank/DDBJ whole genome shotgun (WGS) entry which is preliminary data.</text>
</comment>
<keyword evidence="1" id="KW-1133">Transmembrane helix</keyword>
<dbReference type="STRING" id="137838.GCA_001458595_02135"/>
<evidence type="ECO:0008006" key="4">
    <source>
        <dbReference type="Google" id="ProtNLM"/>
    </source>
</evidence>
<dbReference type="EMBL" id="PDCJ01000001">
    <property type="protein sequence ID" value="PEG30774.1"/>
    <property type="molecule type" value="Genomic_DNA"/>
</dbReference>
<evidence type="ECO:0000313" key="3">
    <source>
        <dbReference type="Proteomes" id="UP000220840"/>
    </source>
</evidence>